<dbReference type="PANTHER" id="PTHR37841:SF1">
    <property type="entry name" value="DUF3298 DOMAIN-CONTAINING PROTEIN"/>
    <property type="match status" value="1"/>
</dbReference>
<sequence>MDLSAELRRLILKTMTSNSSILPLIGLAAVLWSSCTTKRLATAIEIQPAILDYIGDRSCGWQRIRQDTRWGYIHTSSKRFITPRFDWGDDFHDGFAVVQRGGRAGFITSTGGRWGRLKYQRAGHFSDGVAPVKIRGKYGYLDARRKWVVRPQYDHALPFQEGRAVVADGLHYGFIDRTGNRVTRLEYEDATPFRNGLARVRKNGHFGLIDTHGVEVLPLVYTAIEPLAGGDYRLTGKDGVGLADANGRLLVNARYRRVQLRDDGNYSIENHLGKVGLFHLNQRRLILPVVFDAIYDAGEGIYLCHQNNNHYVYADSTGHLLYGLAFEDAGTFSEGLAAVKKDGKWGYIDTAGRLAIPFQFDAFDNRHYARMRFSSNRAWVRKGGMTALIDRYGHTVALTDYPSALPFTCNRALVVDQSGRIGYVDTMGAVRIPLMYTGGSAFNTYGIGWVTKSPYDIPSYHTINTAGEIIDSLGFQPPKIFNARYWYTDRPKRSLLVDRRTGKITDYPYDNMYRSSYMPDDLFHATRDQLSGLIDTSMAVVIPLRYRTVETFHHNRARVVSDTGEGFVDRLGREILPLHYEKFSYFRYPVTVAIRNGRRGVLDTAGRVVIPLDYDAVDIDYANNRIIATDSLGARIFDRHGYLLHDRQYDRVSAFHANRATVRKNGKTGVVDYLFRELCPPIYDRIGPFKADGMAWVVNDGKIGYLDSAYQVCIPIIYDDGDIFIHGMAKVKLNGEELFVDRAGKRVYPDEATIQAREAAIAETKEDRRWLDFSG</sequence>
<dbReference type="Proteomes" id="UP000190541">
    <property type="component" value="Unassembled WGS sequence"/>
</dbReference>
<dbReference type="AlphaFoldDB" id="A0A1T5BW91"/>
<dbReference type="OrthoDB" id="5464673at2"/>
<protein>
    <submittedName>
        <fullName evidence="1">WG containing repeat-containing protein</fullName>
    </submittedName>
</protein>
<reference evidence="1 2" key="1">
    <citation type="submission" date="2017-02" db="EMBL/GenBank/DDBJ databases">
        <authorList>
            <person name="Peterson S.W."/>
        </authorList>
    </citation>
    <scope>NUCLEOTIDE SEQUENCE [LARGE SCALE GENOMIC DNA]</scope>
    <source>
        <strain evidence="1 2">DSM 22899</strain>
    </source>
</reference>
<dbReference type="PANTHER" id="PTHR37841">
    <property type="entry name" value="GLR2918 PROTEIN"/>
    <property type="match status" value="1"/>
</dbReference>
<name>A0A1T5BW91_9SPHI</name>
<organism evidence="1 2">
    <name type="scientific">Parapedobacter luteus</name>
    <dbReference type="NCBI Taxonomy" id="623280"/>
    <lineage>
        <taxon>Bacteria</taxon>
        <taxon>Pseudomonadati</taxon>
        <taxon>Bacteroidota</taxon>
        <taxon>Sphingobacteriia</taxon>
        <taxon>Sphingobacteriales</taxon>
        <taxon>Sphingobacteriaceae</taxon>
        <taxon>Parapedobacter</taxon>
    </lineage>
</organism>
<gene>
    <name evidence="1" type="ORF">SAMN05660226_01783</name>
</gene>
<dbReference type="EMBL" id="FUYS01000003">
    <property type="protein sequence ID" value="SKB51140.1"/>
    <property type="molecule type" value="Genomic_DNA"/>
</dbReference>
<accession>A0A1T5BW91</accession>
<proteinExistence type="predicted"/>
<dbReference type="STRING" id="623280.SAMN05660226_01783"/>
<dbReference type="RefSeq" id="WP_139378605.1">
    <property type="nucleotide sequence ID" value="NZ_FUYS01000003.1"/>
</dbReference>
<evidence type="ECO:0000313" key="1">
    <source>
        <dbReference type="EMBL" id="SKB51140.1"/>
    </source>
</evidence>
<keyword evidence="2" id="KW-1185">Reference proteome</keyword>
<dbReference type="Pfam" id="PF14903">
    <property type="entry name" value="WG_beta_rep"/>
    <property type="match status" value="10"/>
</dbReference>
<dbReference type="SUPFAM" id="SSF69360">
    <property type="entry name" value="Cell wall binding repeat"/>
    <property type="match status" value="2"/>
</dbReference>
<evidence type="ECO:0000313" key="2">
    <source>
        <dbReference type="Proteomes" id="UP000190541"/>
    </source>
</evidence>
<dbReference type="InterPro" id="IPR032774">
    <property type="entry name" value="WG_beta_rep"/>
</dbReference>